<dbReference type="GO" id="GO:0006171">
    <property type="term" value="P:cAMP biosynthetic process"/>
    <property type="evidence" value="ECO:0007669"/>
    <property type="project" value="TreeGrafter"/>
</dbReference>
<keyword evidence="5" id="KW-1185">Reference proteome</keyword>
<dbReference type="GO" id="GO:0035556">
    <property type="term" value="P:intracellular signal transduction"/>
    <property type="evidence" value="ECO:0007669"/>
    <property type="project" value="InterPro"/>
</dbReference>
<reference evidence="4" key="2">
    <citation type="journal article" date="2021" name="Syst. Appl. Microbiol.">
        <title>Roseomonas hellenica sp. nov., isolated from roots of wild-growing Alkanna tinctoria.</title>
        <authorList>
            <person name="Rat A."/>
            <person name="Naranjo H.D."/>
            <person name="Lebbe L."/>
            <person name="Cnockaert M."/>
            <person name="Krigas N."/>
            <person name="Grigoriadou K."/>
            <person name="Maloupa E."/>
            <person name="Willems A."/>
        </authorList>
    </citation>
    <scope>NUCLEOTIDE SEQUENCE</scope>
    <source>
        <strain evidence="4">LMG 31231</strain>
    </source>
</reference>
<dbReference type="AlphaFoldDB" id="A0A9X9WV00"/>
<dbReference type="InterPro" id="IPR050697">
    <property type="entry name" value="Adenylyl/Guanylyl_Cyclase_3/4"/>
</dbReference>
<evidence type="ECO:0000313" key="5">
    <source>
        <dbReference type="Proteomes" id="UP001138751"/>
    </source>
</evidence>
<comment type="caution">
    <text evidence="4">The sequence shown here is derived from an EMBL/GenBank/DDBJ whole genome shotgun (WGS) entry which is preliminary data.</text>
</comment>
<accession>A0A9X9WV00</accession>
<dbReference type="GO" id="GO:0016020">
    <property type="term" value="C:membrane"/>
    <property type="evidence" value="ECO:0007669"/>
    <property type="project" value="InterPro"/>
</dbReference>
<organism evidence="4 5">
    <name type="scientific">Neoroseomonas soli</name>
    <dbReference type="NCBI Taxonomy" id="1081025"/>
    <lineage>
        <taxon>Bacteria</taxon>
        <taxon>Pseudomonadati</taxon>
        <taxon>Pseudomonadota</taxon>
        <taxon>Alphaproteobacteria</taxon>
        <taxon>Acetobacterales</taxon>
        <taxon>Acetobacteraceae</taxon>
        <taxon>Neoroseomonas</taxon>
    </lineage>
</organism>
<dbReference type="Proteomes" id="UP001138751">
    <property type="component" value="Unassembled WGS sequence"/>
</dbReference>
<dbReference type="InterPro" id="IPR003660">
    <property type="entry name" value="HAMP_dom"/>
</dbReference>
<evidence type="ECO:0000259" key="2">
    <source>
        <dbReference type="PROSITE" id="PS50125"/>
    </source>
</evidence>
<feature type="transmembrane region" description="Helical" evidence="1">
    <location>
        <begin position="12"/>
        <end position="36"/>
    </location>
</feature>
<keyword evidence="1" id="KW-1133">Transmembrane helix</keyword>
<feature type="domain" description="HAMP" evidence="3">
    <location>
        <begin position="64"/>
        <end position="117"/>
    </location>
</feature>
<dbReference type="InterPro" id="IPR029787">
    <property type="entry name" value="Nucleotide_cyclase"/>
</dbReference>
<proteinExistence type="predicted"/>
<dbReference type="PANTHER" id="PTHR43081:SF1">
    <property type="entry name" value="ADENYLATE CYCLASE, TERMINAL-DIFFERENTIATION SPECIFIC"/>
    <property type="match status" value="1"/>
</dbReference>
<dbReference type="SMART" id="SM00044">
    <property type="entry name" value="CYCc"/>
    <property type="match status" value="1"/>
</dbReference>
<evidence type="ECO:0000256" key="1">
    <source>
        <dbReference type="SAM" id="Phobius"/>
    </source>
</evidence>
<dbReference type="Gene3D" id="6.10.340.10">
    <property type="match status" value="1"/>
</dbReference>
<dbReference type="PROSITE" id="PS50885">
    <property type="entry name" value="HAMP"/>
    <property type="match status" value="1"/>
</dbReference>
<dbReference type="GO" id="GO:0004016">
    <property type="term" value="F:adenylate cyclase activity"/>
    <property type="evidence" value="ECO:0007669"/>
    <property type="project" value="UniProtKB-ARBA"/>
</dbReference>
<keyword evidence="1" id="KW-0812">Transmembrane</keyword>
<sequence length="407" mass="43253">MSGSARGPGLFLVFTAVLGVAAALLLGAVAITALASPAGLPLTALLLAVLGVLVGLGGAALVAQRLSGGLRALTREVEAIRRLDLDHPPPAVGGAAEVHALGDALGGTKGALRLFSVYVPRDLVRKLMAEGAEAKLGGERRRLTVMFSDVQGFTTIAERMDPEELMHLTSTYFQALTDDLLEHHATIDKYIGDAVMAIWNAPKRDLTHAMHGCHAALHARHLTLRLEEDFAARGWPRLHTRFGLHSGEAVVGNVGSSDRMAYTAIGSMVNIASRLEGMNKMYGTQILVSEQTRIGAGNAFVFRPVDVVLAKGSQDPLEVHELVGLAIAPDPKDAPLLADPALVARLPAWREAIRLFRAGQFDRASEALREAGDPVKDSLVAAYAARLARFPEGPPPGWSPVTRLDSK</sequence>
<feature type="domain" description="Guanylate cyclase" evidence="2">
    <location>
        <begin position="144"/>
        <end position="276"/>
    </location>
</feature>
<dbReference type="EMBL" id="JAAEDM010000013">
    <property type="protein sequence ID" value="MBR0670979.1"/>
    <property type="molecule type" value="Genomic_DNA"/>
</dbReference>
<gene>
    <name evidence="4" type="ORF">GXW76_07325</name>
</gene>
<name>A0A9X9WV00_9PROT</name>
<protein>
    <submittedName>
        <fullName evidence="4">Adenylate/guanylate cyclase domain-containing protein</fullName>
    </submittedName>
</protein>
<dbReference type="Gene3D" id="3.30.70.1230">
    <property type="entry name" value="Nucleotide cyclase"/>
    <property type="match status" value="1"/>
</dbReference>
<evidence type="ECO:0000259" key="3">
    <source>
        <dbReference type="PROSITE" id="PS50885"/>
    </source>
</evidence>
<feature type="transmembrane region" description="Helical" evidence="1">
    <location>
        <begin position="42"/>
        <end position="63"/>
    </location>
</feature>
<evidence type="ECO:0000313" key="4">
    <source>
        <dbReference type="EMBL" id="MBR0670979.1"/>
    </source>
</evidence>
<dbReference type="SUPFAM" id="SSF55073">
    <property type="entry name" value="Nucleotide cyclase"/>
    <property type="match status" value="1"/>
</dbReference>
<dbReference type="CDD" id="cd07302">
    <property type="entry name" value="CHD"/>
    <property type="match status" value="1"/>
</dbReference>
<dbReference type="PANTHER" id="PTHR43081">
    <property type="entry name" value="ADENYLATE CYCLASE, TERMINAL-DIFFERENTIATION SPECIFIC-RELATED"/>
    <property type="match status" value="1"/>
</dbReference>
<dbReference type="PROSITE" id="PS50125">
    <property type="entry name" value="GUANYLATE_CYCLASE_2"/>
    <property type="match status" value="1"/>
</dbReference>
<keyword evidence="1" id="KW-0472">Membrane</keyword>
<dbReference type="RefSeq" id="WP_211861353.1">
    <property type="nucleotide sequence ID" value="NZ_JAAEDM010000013.1"/>
</dbReference>
<reference evidence="4" key="1">
    <citation type="submission" date="2020-01" db="EMBL/GenBank/DDBJ databases">
        <authorList>
            <person name="Rat A."/>
        </authorList>
    </citation>
    <scope>NUCLEOTIDE SEQUENCE</scope>
    <source>
        <strain evidence="4">LMG 31231</strain>
    </source>
</reference>
<dbReference type="InterPro" id="IPR001054">
    <property type="entry name" value="A/G_cyclase"/>
</dbReference>
<dbReference type="Pfam" id="PF00211">
    <property type="entry name" value="Guanylate_cyc"/>
    <property type="match status" value="1"/>
</dbReference>